<keyword evidence="1" id="KW-0343">GTPase activation</keyword>
<comment type="caution">
    <text evidence="6">The sequence shown here is derived from an EMBL/GenBank/DDBJ whole genome shotgun (WGS) entry which is preliminary data.</text>
</comment>
<feature type="region of interest" description="Disordered" evidence="3">
    <location>
        <begin position="1"/>
        <end position="51"/>
    </location>
</feature>
<evidence type="ECO:0000256" key="1">
    <source>
        <dbReference type="ARBA" id="ARBA00022468"/>
    </source>
</evidence>
<evidence type="ECO:0000259" key="4">
    <source>
        <dbReference type="PROSITE" id="PS50238"/>
    </source>
</evidence>
<dbReference type="AlphaFoldDB" id="A0A0H1BDA9"/>
<dbReference type="InterPro" id="IPR031160">
    <property type="entry name" value="F_BAR_dom"/>
</dbReference>
<dbReference type="Gene3D" id="1.20.1270.60">
    <property type="entry name" value="Arfaptin homology (AH) domain/BAR domain"/>
    <property type="match status" value="1"/>
</dbReference>
<feature type="domain" description="Rho-GAP" evidence="4">
    <location>
        <begin position="513"/>
        <end position="703"/>
    </location>
</feature>
<gene>
    <name evidence="6" type="ORF">EMPG_15151</name>
</gene>
<evidence type="ECO:0000313" key="7">
    <source>
        <dbReference type="Proteomes" id="UP000053573"/>
    </source>
</evidence>
<keyword evidence="7" id="KW-1185">Reference proteome</keyword>
<feature type="compositionally biased region" description="Low complexity" evidence="3">
    <location>
        <begin position="468"/>
        <end position="482"/>
    </location>
</feature>
<evidence type="ECO:0000259" key="5">
    <source>
        <dbReference type="PROSITE" id="PS51741"/>
    </source>
</evidence>
<organism evidence="6 7">
    <name type="scientific">Blastomyces silverae</name>
    <dbReference type="NCBI Taxonomy" id="2060906"/>
    <lineage>
        <taxon>Eukaryota</taxon>
        <taxon>Fungi</taxon>
        <taxon>Dikarya</taxon>
        <taxon>Ascomycota</taxon>
        <taxon>Pezizomycotina</taxon>
        <taxon>Eurotiomycetes</taxon>
        <taxon>Eurotiomycetidae</taxon>
        <taxon>Onygenales</taxon>
        <taxon>Ajellomycetaceae</taxon>
        <taxon>Blastomyces</taxon>
    </lineage>
</organism>
<evidence type="ECO:0000313" key="6">
    <source>
        <dbReference type="EMBL" id="KLJ09429.1"/>
    </source>
</evidence>
<dbReference type="GO" id="GO:0005096">
    <property type="term" value="F:GTPase activator activity"/>
    <property type="evidence" value="ECO:0007669"/>
    <property type="project" value="UniProtKB-KW"/>
</dbReference>
<keyword evidence="2" id="KW-0175">Coiled coil</keyword>
<dbReference type="InterPro" id="IPR000198">
    <property type="entry name" value="RhoGAP_dom"/>
</dbReference>
<reference evidence="7" key="1">
    <citation type="journal article" date="2015" name="PLoS Genet.">
        <title>The dynamic genome and transcriptome of the human fungal pathogen Blastomyces and close relative Emmonsia.</title>
        <authorList>
            <person name="Munoz J.F."/>
            <person name="Gauthier G.M."/>
            <person name="Desjardins C.A."/>
            <person name="Gallo J.E."/>
            <person name="Holder J."/>
            <person name="Sullivan T.D."/>
            <person name="Marty A.J."/>
            <person name="Carmen J.C."/>
            <person name="Chen Z."/>
            <person name="Ding L."/>
            <person name="Gujja S."/>
            <person name="Magrini V."/>
            <person name="Misas E."/>
            <person name="Mitreva M."/>
            <person name="Priest M."/>
            <person name="Saif S."/>
            <person name="Whiston E.A."/>
            <person name="Young S."/>
            <person name="Zeng Q."/>
            <person name="Goldman W.E."/>
            <person name="Mardis E.R."/>
            <person name="Taylor J.W."/>
            <person name="McEwen J.G."/>
            <person name="Clay O.K."/>
            <person name="Klein B.S."/>
            <person name="Cuomo C.A."/>
        </authorList>
    </citation>
    <scope>NUCLEOTIDE SEQUENCE [LARGE SCALE GENOMIC DNA]</scope>
    <source>
        <strain evidence="7">UAMH 139</strain>
    </source>
</reference>
<dbReference type="InterPro" id="IPR027267">
    <property type="entry name" value="AH/BAR_dom_sf"/>
</dbReference>
<dbReference type="PANTHER" id="PTHR23176:SF136">
    <property type="entry name" value="RHO GTPASE ACTIVATOR (RGD1)"/>
    <property type="match status" value="1"/>
</dbReference>
<feature type="domain" description="F-BAR" evidence="5">
    <location>
        <begin position="56"/>
        <end position="329"/>
    </location>
</feature>
<dbReference type="SMART" id="SM00055">
    <property type="entry name" value="FCH"/>
    <property type="match status" value="1"/>
</dbReference>
<protein>
    <recommendedName>
        <fullName evidence="8">Rho-GAP domain-containing protein</fullName>
    </recommendedName>
</protein>
<proteinExistence type="predicted"/>
<dbReference type="OrthoDB" id="437889at2759"/>
<feature type="compositionally biased region" description="Low complexity" evidence="3">
    <location>
        <begin position="38"/>
        <end position="51"/>
    </location>
</feature>
<dbReference type="CDD" id="cd07652">
    <property type="entry name" value="F-BAR_Rgd1"/>
    <property type="match status" value="1"/>
</dbReference>
<feature type="compositionally biased region" description="Pro residues" evidence="3">
    <location>
        <begin position="423"/>
        <end position="434"/>
    </location>
</feature>
<dbReference type="SMART" id="SM00324">
    <property type="entry name" value="RhoGAP"/>
    <property type="match status" value="1"/>
</dbReference>
<accession>A0A0H1BDA9</accession>
<dbReference type="Proteomes" id="UP000053573">
    <property type="component" value="Unassembled WGS sequence"/>
</dbReference>
<dbReference type="FunFam" id="1.20.1270.60:FF:000063">
    <property type="entry name" value="Rho GTPase activator"/>
    <property type="match status" value="1"/>
</dbReference>
<dbReference type="SUPFAM" id="SSF48350">
    <property type="entry name" value="GTPase activation domain, GAP"/>
    <property type="match status" value="1"/>
</dbReference>
<dbReference type="GO" id="GO:0005938">
    <property type="term" value="C:cell cortex"/>
    <property type="evidence" value="ECO:0007669"/>
    <property type="project" value="UniProtKB-ARBA"/>
</dbReference>
<feature type="compositionally biased region" description="Low complexity" evidence="3">
    <location>
        <begin position="439"/>
        <end position="454"/>
    </location>
</feature>
<sequence>MADSPPPPPPPPPDDGPAPYAFPRTESELPPRPPSPPAKTASPEPAPAAVNPEEMAQLEKVLQSDIGVSILLTRLKQTIASTKDFSSFLRKRSAIEEEHAQGLKKLARSVHDSAQRIDNRQGTLSASCDEINRIHDRMADHGLQFALSLQQMSDDLNELAANLERGRKHWKLNGLNAEKRMQDAESMAEKAKAKYNSLAEQYDRARTGDTQHGKFGLKGPKSAAQHEQDLLRKVQNSDSEYASKVQAAQGMKSDLISSQRPQAVRALQDLVAEGDSGLSLQIQKFATFTEKLLLGNALCVSPLKNGVNANAAGFKSLREVASEVDDEKDFKSFVLSHAPKIASGSTAIKYEKHPTLAAPPPQPAPIHTVNQPSAAPLPQAPPQLSGPPFNSTPPQSATSPVQHQHSPHSYQQPPQQLPQQLPYQPPYQPPPPQQDPYGMHQQAPGQMPPQQQHPQPQPYPPPGPGPAHMPTQYRPYSPVQQQQPPPEHLSAARNGFGASPLSEEPGPGPVFGMSLDYLSHRDQTAIPMIVYQCIQAIELFGLNVEGIYRLSGNANHIAHLKALFDHNFNLVDFTNPENFFHDINSVAGLLKQFFRELPDPLFMNQHYAEFINAARIDDEEQRRLALHALVNNLPDTNYATLRALILHLNHVHKRSNENRMNAGNIAISFGLTLMGSNAGHNVADSGWQARVIETILLKAEEIFNTE</sequence>
<dbReference type="SUPFAM" id="SSF103657">
    <property type="entry name" value="BAR/IMD domain-like"/>
    <property type="match status" value="1"/>
</dbReference>
<name>A0A0H1BDA9_9EURO</name>
<dbReference type="PROSITE" id="PS51741">
    <property type="entry name" value="F_BAR"/>
    <property type="match status" value="1"/>
</dbReference>
<evidence type="ECO:0000256" key="3">
    <source>
        <dbReference type="SAM" id="MobiDB-lite"/>
    </source>
</evidence>
<dbReference type="InterPro" id="IPR050729">
    <property type="entry name" value="Rho-GAP"/>
</dbReference>
<evidence type="ECO:0000256" key="2">
    <source>
        <dbReference type="PROSITE-ProRule" id="PRU01077"/>
    </source>
</evidence>
<dbReference type="InterPro" id="IPR001060">
    <property type="entry name" value="FCH_dom"/>
</dbReference>
<feature type="compositionally biased region" description="Low complexity" evidence="3">
    <location>
        <begin position="399"/>
        <end position="422"/>
    </location>
</feature>
<dbReference type="InterPro" id="IPR008936">
    <property type="entry name" value="Rho_GTPase_activation_prot"/>
</dbReference>
<evidence type="ECO:0008006" key="8">
    <source>
        <dbReference type="Google" id="ProtNLM"/>
    </source>
</evidence>
<dbReference type="STRING" id="2060906.A0A0H1BDA9"/>
<feature type="region of interest" description="Disordered" evidence="3">
    <location>
        <begin position="205"/>
        <end position="226"/>
    </location>
</feature>
<dbReference type="Pfam" id="PF00620">
    <property type="entry name" value="RhoGAP"/>
    <property type="match status" value="1"/>
</dbReference>
<dbReference type="PANTHER" id="PTHR23176">
    <property type="entry name" value="RHO/RAC/CDC GTPASE-ACTIVATING PROTEIN"/>
    <property type="match status" value="1"/>
</dbReference>
<dbReference type="Gene3D" id="1.10.555.10">
    <property type="entry name" value="Rho GTPase activation protein"/>
    <property type="match status" value="1"/>
</dbReference>
<feature type="compositionally biased region" description="Pro residues" evidence="3">
    <location>
        <begin position="1"/>
        <end position="16"/>
    </location>
</feature>
<dbReference type="Pfam" id="PF00611">
    <property type="entry name" value="FCH"/>
    <property type="match status" value="1"/>
</dbReference>
<dbReference type="PROSITE" id="PS50238">
    <property type="entry name" value="RHOGAP"/>
    <property type="match status" value="1"/>
</dbReference>
<feature type="compositionally biased region" description="Pro residues" evidence="3">
    <location>
        <begin position="455"/>
        <end position="467"/>
    </location>
</feature>
<feature type="region of interest" description="Disordered" evidence="3">
    <location>
        <begin position="354"/>
        <end position="507"/>
    </location>
</feature>
<dbReference type="EMBL" id="LDEV01002352">
    <property type="protein sequence ID" value="KLJ09429.1"/>
    <property type="molecule type" value="Genomic_DNA"/>
</dbReference>
<dbReference type="GO" id="GO:0007165">
    <property type="term" value="P:signal transduction"/>
    <property type="evidence" value="ECO:0007669"/>
    <property type="project" value="InterPro"/>
</dbReference>